<dbReference type="STRING" id="1449976.KALB_6245"/>
<evidence type="ECO:0000256" key="1">
    <source>
        <dbReference type="SAM" id="MobiDB-lite"/>
    </source>
</evidence>
<dbReference type="OrthoDB" id="7197847at2"/>
<keyword evidence="4" id="KW-1185">Reference proteome</keyword>
<accession>W5WFS8</accession>
<dbReference type="HOGENOM" id="CLU_046855_0_0_11"/>
<feature type="chain" id="PRO_5004873054" evidence="2">
    <location>
        <begin position="21"/>
        <end position="446"/>
    </location>
</feature>
<feature type="signal peptide" evidence="2">
    <location>
        <begin position="1"/>
        <end position="20"/>
    </location>
</feature>
<evidence type="ECO:0000313" key="4">
    <source>
        <dbReference type="Proteomes" id="UP000019225"/>
    </source>
</evidence>
<keyword evidence="2" id="KW-0732">Signal</keyword>
<gene>
    <name evidence="3" type="ORF">KALB_6245</name>
</gene>
<proteinExistence type="predicted"/>
<dbReference type="InterPro" id="IPR029058">
    <property type="entry name" value="AB_hydrolase_fold"/>
</dbReference>
<dbReference type="RefSeq" id="WP_025359507.1">
    <property type="nucleotide sequence ID" value="NZ_CP007155.1"/>
</dbReference>
<feature type="compositionally biased region" description="Low complexity" evidence="1">
    <location>
        <begin position="418"/>
        <end position="429"/>
    </location>
</feature>
<dbReference type="Proteomes" id="UP000019225">
    <property type="component" value="Chromosome"/>
</dbReference>
<dbReference type="AlphaFoldDB" id="W5WFS8"/>
<feature type="region of interest" description="Disordered" evidence="1">
    <location>
        <begin position="418"/>
        <end position="446"/>
    </location>
</feature>
<evidence type="ECO:0000256" key="2">
    <source>
        <dbReference type="SAM" id="SignalP"/>
    </source>
</evidence>
<dbReference type="EMBL" id="CP007155">
    <property type="protein sequence ID" value="AHH99605.1"/>
    <property type="molecule type" value="Genomic_DNA"/>
</dbReference>
<protein>
    <submittedName>
        <fullName evidence="3">Uncharacterized protein</fullName>
    </submittedName>
</protein>
<reference evidence="3 4" key="1">
    <citation type="journal article" date="2014" name="BMC Genomics">
        <title>Complete genome sequence of producer of the glycopeptide antibiotic Aculeximycin Kutzneria albida DSM 43870T, a representative of minor genus of Pseudonocardiaceae.</title>
        <authorList>
            <person name="Rebets Y."/>
            <person name="Tokovenko B."/>
            <person name="Lushchyk I."/>
            <person name="Ruckert C."/>
            <person name="Zaburannyi N."/>
            <person name="Bechthold A."/>
            <person name="Kalinowski J."/>
            <person name="Luzhetskyy A."/>
        </authorList>
    </citation>
    <scope>NUCLEOTIDE SEQUENCE [LARGE SCALE GENOMIC DNA]</scope>
    <source>
        <strain evidence="3">DSM 43870</strain>
    </source>
</reference>
<dbReference type="SUPFAM" id="SSF53474">
    <property type="entry name" value="alpha/beta-Hydrolases"/>
    <property type="match status" value="1"/>
</dbReference>
<sequence length="446" mass="46753">MKQILAVLGLLLALAVPAQAAEGPAHVTGSLNDGSTYVMDVPARWNGTVLLWSHGLNFTPETPTPPNPAQNAPTGATQALLDQGYALIGSSYVTAGWVVATAVPDQVATLAAFQQRFGRPKRTIAWGGSMGGLITTKLNEDYGSLLDGSVSLCGAVMGGPGIFNSMLDVSFALRTLIAPELKLVDYTDRADGLAAMRQLAKAVTAAQATPEGRARIALAAALYDVPGYNDPSQTRPAPGDAAAAEVNQFQFVSTVIAAIDTAARQDTEGNLGGNPSWNTGVDYRRLLGQSRVAEEVGQLYSAAGLSLHGDLDALAAAPRISANPAAKELLARSSALTGRLTKPQITLHTTGDGLVPIEGEQAYRQYSGDSPLLRQTNVDGPGHCAFALPEVLAGLKALEQRLDSGRWGDTGAAAMNARARAADPTATPRFTEFKPGPYQRPYQLRR</sequence>
<evidence type="ECO:0000313" key="3">
    <source>
        <dbReference type="EMBL" id="AHH99605.1"/>
    </source>
</evidence>
<dbReference type="PATRIC" id="fig|1449976.3.peg.6267"/>
<dbReference type="KEGG" id="kal:KALB_6245"/>
<dbReference type="Gene3D" id="3.40.50.1820">
    <property type="entry name" value="alpha/beta hydrolase"/>
    <property type="match status" value="1"/>
</dbReference>
<dbReference type="eggNOG" id="COG0657">
    <property type="taxonomic scope" value="Bacteria"/>
</dbReference>
<name>W5WFS8_9PSEU</name>
<organism evidence="3 4">
    <name type="scientific">Kutzneria albida DSM 43870</name>
    <dbReference type="NCBI Taxonomy" id="1449976"/>
    <lineage>
        <taxon>Bacteria</taxon>
        <taxon>Bacillati</taxon>
        <taxon>Actinomycetota</taxon>
        <taxon>Actinomycetes</taxon>
        <taxon>Pseudonocardiales</taxon>
        <taxon>Pseudonocardiaceae</taxon>
        <taxon>Kutzneria</taxon>
    </lineage>
</organism>